<proteinExistence type="predicted"/>
<dbReference type="EnsemblMetazoa" id="ACOM028654-RA">
    <property type="protein sequence ID" value="ACOM028654-PA.1"/>
    <property type="gene ID" value="ACOM028654"/>
</dbReference>
<evidence type="ECO:0000256" key="3">
    <source>
        <dbReference type="ARBA" id="ARBA00023242"/>
    </source>
</evidence>
<protein>
    <recommendedName>
        <fullName evidence="4">PIF1/LRR1 pleckstrin homology domain-containing protein</fullName>
    </recommendedName>
</protein>
<accession>A0A8W7PAX2</accession>
<keyword evidence="3" id="KW-0539">Nucleus</keyword>
<dbReference type="VEuPathDB" id="VectorBase:ACON2_039150"/>
<dbReference type="PANTHER" id="PTHR48051">
    <property type="match status" value="1"/>
</dbReference>
<dbReference type="Pfam" id="PF00560">
    <property type="entry name" value="LRR_1"/>
    <property type="match status" value="1"/>
</dbReference>
<dbReference type="Gene3D" id="3.80.10.10">
    <property type="entry name" value="Ribonuclease Inhibitor"/>
    <property type="match status" value="1"/>
</dbReference>
<dbReference type="Pfam" id="PF25344">
    <property type="entry name" value="PH_LRR1"/>
    <property type="match status" value="1"/>
</dbReference>
<evidence type="ECO:0000256" key="2">
    <source>
        <dbReference type="ARBA" id="ARBA00022737"/>
    </source>
</evidence>
<reference evidence="5" key="1">
    <citation type="submission" date="2022-08" db="UniProtKB">
        <authorList>
            <consortium name="EnsemblMetazoa"/>
        </authorList>
    </citation>
    <scope>IDENTIFICATION</scope>
</reference>
<dbReference type="Pfam" id="PF13516">
    <property type="entry name" value="LRR_6"/>
    <property type="match status" value="1"/>
</dbReference>
<dbReference type="SUPFAM" id="SSF52058">
    <property type="entry name" value="L domain-like"/>
    <property type="match status" value="1"/>
</dbReference>
<sequence>MKLICETCTINRSVAGVWCRLFIMKLICETCTINRSVAGGKRAFQKTILAIGKGSERKGDETKIMLITTANKAGTKYSVLKNISKIFTRFLEEGKATISFVAPEHDVQIKSDKVQLTAFLKVLKLVLTGSGQPAEGTQSVTNPFSPSAPLRLPCLTVGKKKASILDSPSVLATKCVITNRKDYPTKGFSRLLVSLQITDVKLSRFDSQILLLQKLRFLNLSNNCLRILPRALGQLRLSELDLSSNRLADCTWDWLLEPNIQSSLQSLNISDNGLSFLPINVINAGALVALTANNNNIRKLPFALWTMSRLRVLSLAKNQIDGVPETLERIRLERLDLSENNLSPDGGTAELHPSPTMQQRQPSTLFELAARTVIHRKLPYAMPGLLPFTVVDIIRRVPLCGCGQPCFDAKVYQRTKVINGRCSCLVLNANHLLIADSVFCSEKCIRKANERRLHNRGF</sequence>
<keyword evidence="2" id="KW-0677">Repeat</keyword>
<organism evidence="5">
    <name type="scientific">Anopheles coluzzii</name>
    <name type="common">African malaria mosquito</name>
    <dbReference type="NCBI Taxonomy" id="1518534"/>
    <lineage>
        <taxon>Eukaryota</taxon>
        <taxon>Metazoa</taxon>
        <taxon>Ecdysozoa</taxon>
        <taxon>Arthropoda</taxon>
        <taxon>Hexapoda</taxon>
        <taxon>Insecta</taxon>
        <taxon>Pterygota</taxon>
        <taxon>Neoptera</taxon>
        <taxon>Endopterygota</taxon>
        <taxon>Diptera</taxon>
        <taxon>Nematocera</taxon>
        <taxon>Culicoidea</taxon>
        <taxon>Culicidae</taxon>
        <taxon>Anophelinae</taxon>
        <taxon>Anopheles</taxon>
    </lineage>
</organism>
<name>A0A8W7PAX2_ANOCL</name>
<evidence type="ECO:0000313" key="5">
    <source>
        <dbReference type="EnsemblMetazoa" id="ACOM028654-PA.1"/>
    </source>
</evidence>
<dbReference type="InterPro" id="IPR003591">
    <property type="entry name" value="Leu-rich_rpt_typical-subtyp"/>
</dbReference>
<feature type="domain" description="PIF1/LRR1 pleckstrin homology" evidence="4">
    <location>
        <begin position="24"/>
        <end position="134"/>
    </location>
</feature>
<dbReference type="InterPro" id="IPR057437">
    <property type="entry name" value="PIF1/LRR1_PH"/>
</dbReference>
<evidence type="ECO:0000256" key="1">
    <source>
        <dbReference type="ARBA" id="ARBA00022614"/>
    </source>
</evidence>
<dbReference type="GO" id="GO:0005737">
    <property type="term" value="C:cytoplasm"/>
    <property type="evidence" value="ECO:0007669"/>
    <property type="project" value="TreeGrafter"/>
</dbReference>
<dbReference type="InterPro" id="IPR001611">
    <property type="entry name" value="Leu-rich_rpt"/>
</dbReference>
<dbReference type="SMART" id="SM00369">
    <property type="entry name" value="LRR_TYP"/>
    <property type="match status" value="3"/>
</dbReference>
<dbReference type="InterPro" id="IPR050216">
    <property type="entry name" value="LRR_domain-containing"/>
</dbReference>
<keyword evidence="1" id="KW-0433">Leucine-rich repeat</keyword>
<dbReference type="AlphaFoldDB" id="A0A8W7PAX2"/>
<evidence type="ECO:0000259" key="4">
    <source>
        <dbReference type="Pfam" id="PF25344"/>
    </source>
</evidence>
<dbReference type="Proteomes" id="UP000075882">
    <property type="component" value="Unassembled WGS sequence"/>
</dbReference>
<dbReference type="InterPro" id="IPR032675">
    <property type="entry name" value="LRR_dom_sf"/>
</dbReference>
<dbReference type="PANTHER" id="PTHR48051:SF52">
    <property type="entry name" value="LEUCINE-RICH REPEAT PROTEIN 1"/>
    <property type="match status" value="1"/>
</dbReference>